<feature type="transmembrane region" description="Helical" evidence="9">
    <location>
        <begin position="100"/>
        <end position="125"/>
    </location>
</feature>
<feature type="domain" description="CBS" evidence="10">
    <location>
        <begin position="284"/>
        <end position="344"/>
    </location>
</feature>
<evidence type="ECO:0000256" key="9">
    <source>
        <dbReference type="SAM" id="Phobius"/>
    </source>
</evidence>
<dbReference type="GO" id="GO:0005886">
    <property type="term" value="C:plasma membrane"/>
    <property type="evidence" value="ECO:0007669"/>
    <property type="project" value="UniProtKB-SubCell"/>
</dbReference>
<dbReference type="SUPFAM" id="SSF54631">
    <property type="entry name" value="CBS-domain pair"/>
    <property type="match status" value="1"/>
</dbReference>
<evidence type="ECO:0000256" key="1">
    <source>
        <dbReference type="ARBA" id="ARBA00004651"/>
    </source>
</evidence>
<evidence type="ECO:0008006" key="14">
    <source>
        <dbReference type="Google" id="ProtNLM"/>
    </source>
</evidence>
<feature type="domain" description="CBS" evidence="10">
    <location>
        <begin position="222"/>
        <end position="282"/>
    </location>
</feature>
<protein>
    <recommendedName>
        <fullName evidence="14">Transporter associated domain protein</fullName>
    </recommendedName>
</protein>
<dbReference type="SMART" id="SM00116">
    <property type="entry name" value="CBS"/>
    <property type="match status" value="2"/>
</dbReference>
<keyword evidence="13" id="KW-1185">Reference proteome</keyword>
<dbReference type="InterPro" id="IPR051676">
    <property type="entry name" value="UPF0053_domain"/>
</dbReference>
<dbReference type="CDD" id="cd04590">
    <property type="entry name" value="CBS_pair_CorC_HlyC_assoc"/>
    <property type="match status" value="1"/>
</dbReference>
<evidence type="ECO:0000313" key="13">
    <source>
        <dbReference type="Proteomes" id="UP000300879"/>
    </source>
</evidence>
<feature type="transmembrane region" description="Helical" evidence="9">
    <location>
        <begin position="6"/>
        <end position="30"/>
    </location>
</feature>
<feature type="transmembrane region" description="Helical" evidence="9">
    <location>
        <begin position="137"/>
        <end position="159"/>
    </location>
</feature>
<evidence type="ECO:0000256" key="5">
    <source>
        <dbReference type="ARBA" id="ARBA00022989"/>
    </source>
</evidence>
<dbReference type="Pfam" id="PF00571">
    <property type="entry name" value="CBS"/>
    <property type="match status" value="2"/>
</dbReference>
<evidence type="ECO:0000256" key="8">
    <source>
        <dbReference type="PROSITE-ProRule" id="PRU01193"/>
    </source>
</evidence>
<evidence type="ECO:0000256" key="4">
    <source>
        <dbReference type="ARBA" id="ARBA00022737"/>
    </source>
</evidence>
<dbReference type="PROSITE" id="PS51846">
    <property type="entry name" value="CNNM"/>
    <property type="match status" value="1"/>
</dbReference>
<proteinExistence type="predicted"/>
<gene>
    <name evidence="12" type="ORF">E6C60_2234</name>
</gene>
<accession>A0A4P8XJW0</accession>
<dbReference type="PANTHER" id="PTHR43099:SF2">
    <property type="entry name" value="UPF0053 PROTEIN YRKA"/>
    <property type="match status" value="1"/>
</dbReference>
<evidence type="ECO:0000256" key="3">
    <source>
        <dbReference type="ARBA" id="ARBA00022692"/>
    </source>
</evidence>
<feature type="domain" description="CNNM transmembrane" evidence="11">
    <location>
        <begin position="1"/>
        <end position="203"/>
    </location>
</feature>
<name>A0A4P8XJW0_9BACL</name>
<dbReference type="RefSeq" id="WP_138225894.1">
    <property type="nucleotide sequence ID" value="NZ_CP040396.1"/>
</dbReference>
<keyword evidence="3 8" id="KW-0812">Transmembrane</keyword>
<dbReference type="PANTHER" id="PTHR43099">
    <property type="entry name" value="UPF0053 PROTEIN YRKA"/>
    <property type="match status" value="1"/>
</dbReference>
<evidence type="ECO:0000256" key="2">
    <source>
        <dbReference type="ARBA" id="ARBA00022475"/>
    </source>
</evidence>
<keyword evidence="7" id="KW-0129">CBS domain</keyword>
<keyword evidence="2" id="KW-1003">Cell membrane</keyword>
<dbReference type="EMBL" id="CP040396">
    <property type="protein sequence ID" value="QCT02947.1"/>
    <property type="molecule type" value="Genomic_DNA"/>
</dbReference>
<dbReference type="KEGG" id="palo:E6C60_2234"/>
<dbReference type="InterPro" id="IPR002550">
    <property type="entry name" value="CNNM"/>
</dbReference>
<keyword evidence="5 8" id="KW-1133">Transmembrane helix</keyword>
<dbReference type="Pfam" id="PF01595">
    <property type="entry name" value="CNNM"/>
    <property type="match status" value="1"/>
</dbReference>
<dbReference type="Proteomes" id="UP000300879">
    <property type="component" value="Chromosome"/>
</dbReference>
<dbReference type="InterPro" id="IPR044751">
    <property type="entry name" value="Ion_transp-like_CBS"/>
</dbReference>
<dbReference type="AlphaFoldDB" id="A0A4P8XJW0"/>
<organism evidence="12 13">
    <name type="scientific">Paenibacillus algicola</name>
    <dbReference type="NCBI Taxonomy" id="2565926"/>
    <lineage>
        <taxon>Bacteria</taxon>
        <taxon>Bacillati</taxon>
        <taxon>Bacillota</taxon>
        <taxon>Bacilli</taxon>
        <taxon>Bacillales</taxon>
        <taxon>Paenibacillaceae</taxon>
        <taxon>Paenibacillus</taxon>
    </lineage>
</organism>
<dbReference type="PROSITE" id="PS51371">
    <property type="entry name" value="CBS"/>
    <property type="match status" value="2"/>
</dbReference>
<reference evidence="12 13" key="1">
    <citation type="submission" date="2019-05" db="EMBL/GenBank/DDBJ databases">
        <authorList>
            <person name="Chen C."/>
        </authorList>
    </citation>
    <scope>NUCLEOTIDE SEQUENCE [LARGE SCALE GENOMIC DNA]</scope>
    <source>
        <strain evidence="12 13">HB172198</strain>
    </source>
</reference>
<evidence type="ECO:0000259" key="11">
    <source>
        <dbReference type="PROSITE" id="PS51846"/>
    </source>
</evidence>
<keyword evidence="4" id="KW-0677">Repeat</keyword>
<comment type="subcellular location">
    <subcellularLocation>
        <location evidence="1">Cell membrane</location>
        <topology evidence="1">Multi-pass membrane protein</topology>
    </subcellularLocation>
</comment>
<keyword evidence="6 8" id="KW-0472">Membrane</keyword>
<evidence type="ECO:0000259" key="10">
    <source>
        <dbReference type="PROSITE" id="PS51371"/>
    </source>
</evidence>
<evidence type="ECO:0000256" key="7">
    <source>
        <dbReference type="PROSITE-ProRule" id="PRU00703"/>
    </source>
</evidence>
<dbReference type="OrthoDB" id="9798188at2"/>
<dbReference type="InterPro" id="IPR046342">
    <property type="entry name" value="CBS_dom_sf"/>
</dbReference>
<evidence type="ECO:0000313" key="12">
    <source>
        <dbReference type="EMBL" id="QCT02947.1"/>
    </source>
</evidence>
<feature type="transmembrane region" description="Helical" evidence="9">
    <location>
        <begin position="60"/>
        <end position="80"/>
    </location>
</feature>
<dbReference type="InterPro" id="IPR000644">
    <property type="entry name" value="CBS_dom"/>
</dbReference>
<sequence>MDGTIALNLFLVAVFIGLTAFFVGAEFAILKVRMTRIDQLIAEGNKKALTAKKVTQDLDYYLSACQLGITITALVLGALGEPTVERMLHPLFERFEVPEALSTVLSYAIALSVITFLHVVIGELAPKTLAIQYAERMTLLLAPPLYGFGKLMYPFIYALNGSAQLLLKLFGVKPAGHDTAHSEEEIRLIVTQSYEGGEINQTELDYLKNIFSFDERKVQDIMIPKSKIVTVPENASVEEILQSLDSYVYTRYPVEDSGQPGHYKGVINTKEILTHLAAGRAFVMNEFIYDMPEYPEDALIQDILSTMQKDRIHMAAVVDSRGATIGMVTMEDILEEIVGDIQDEVGMNPKPPLRPVVKKMREELPRTVR</sequence>
<evidence type="ECO:0000256" key="6">
    <source>
        <dbReference type="ARBA" id="ARBA00023136"/>
    </source>
</evidence>
<dbReference type="Gene3D" id="3.10.580.10">
    <property type="entry name" value="CBS-domain"/>
    <property type="match status" value="1"/>
</dbReference>